<dbReference type="Proteomes" id="UP000054324">
    <property type="component" value="Unassembled WGS sequence"/>
</dbReference>
<dbReference type="AlphaFoldDB" id="A0A074ZGN3"/>
<dbReference type="OrthoDB" id="10474547at2759"/>
<dbReference type="GeneID" id="20323654"/>
<evidence type="ECO:0000313" key="2">
    <source>
        <dbReference type="EMBL" id="KER22405.1"/>
    </source>
</evidence>
<name>A0A074ZGN3_OPIVI</name>
<organism evidence="2 3">
    <name type="scientific">Opisthorchis viverrini</name>
    <name type="common">Southeast Asian liver fluke</name>
    <dbReference type="NCBI Taxonomy" id="6198"/>
    <lineage>
        <taxon>Eukaryota</taxon>
        <taxon>Metazoa</taxon>
        <taxon>Spiralia</taxon>
        <taxon>Lophotrochozoa</taxon>
        <taxon>Platyhelminthes</taxon>
        <taxon>Trematoda</taxon>
        <taxon>Digenea</taxon>
        <taxon>Opisthorchiida</taxon>
        <taxon>Opisthorchiata</taxon>
        <taxon>Opisthorchiidae</taxon>
        <taxon>Opisthorchis</taxon>
    </lineage>
</organism>
<dbReference type="EMBL" id="KL596900">
    <property type="protein sequence ID" value="KER22405.1"/>
    <property type="molecule type" value="Genomic_DNA"/>
</dbReference>
<feature type="compositionally biased region" description="Acidic residues" evidence="1">
    <location>
        <begin position="68"/>
        <end position="87"/>
    </location>
</feature>
<accession>A0A074ZGN3</accession>
<gene>
    <name evidence="2" type="ORF">T265_09485</name>
</gene>
<dbReference type="STRING" id="6198.A0A074ZGN3"/>
<dbReference type="KEGG" id="ovi:T265_09485"/>
<dbReference type="CTD" id="20323654"/>
<dbReference type="RefSeq" id="XP_009173831.1">
    <property type="nucleotide sequence ID" value="XM_009175567.1"/>
</dbReference>
<reference evidence="2 3" key="1">
    <citation type="submission" date="2013-11" db="EMBL/GenBank/DDBJ databases">
        <title>Opisthorchis viverrini - life in the bile duct.</title>
        <authorList>
            <person name="Young N.D."/>
            <person name="Nagarajan N."/>
            <person name="Lin S.J."/>
            <person name="Korhonen P.K."/>
            <person name="Jex A.R."/>
            <person name="Hall R.S."/>
            <person name="Safavi-Hemami H."/>
            <person name="Kaewkong W."/>
            <person name="Bertrand D."/>
            <person name="Gao S."/>
            <person name="Seet Q."/>
            <person name="Wongkham S."/>
            <person name="Teh B.T."/>
            <person name="Wongkham C."/>
            <person name="Intapan P.M."/>
            <person name="Maleewong W."/>
            <person name="Yang X."/>
            <person name="Hu M."/>
            <person name="Wang Z."/>
            <person name="Hofmann A."/>
            <person name="Sternberg P.W."/>
            <person name="Tan P."/>
            <person name="Wang J."/>
            <person name="Gasser R.B."/>
        </authorList>
    </citation>
    <scope>NUCLEOTIDE SEQUENCE [LARGE SCALE GENOMIC DNA]</scope>
</reference>
<evidence type="ECO:0000313" key="3">
    <source>
        <dbReference type="Proteomes" id="UP000054324"/>
    </source>
</evidence>
<feature type="compositionally biased region" description="Acidic residues" evidence="1">
    <location>
        <begin position="120"/>
        <end position="135"/>
    </location>
</feature>
<evidence type="ECO:0000256" key="1">
    <source>
        <dbReference type="SAM" id="MobiDB-lite"/>
    </source>
</evidence>
<feature type="region of interest" description="Disordered" evidence="1">
    <location>
        <begin position="44"/>
        <end position="225"/>
    </location>
</feature>
<proteinExistence type="predicted"/>
<sequence length="278" mass="30333">MRLWVGGQAALMKLKRSLLFHCNWKFFARADGYSDDDEAVQALEGRDEDTSYENTYLSQDTGEKSNAEDPDSNDGDSPSNDEPDESSDSSSGDEVQTVEEEYSSSNDDDQSSGDGHVFDEPNEDAERPEEEDLSEIEGSGFHDVDSFPNTESDESSDSSSGDEKHTAEEVANSSEAPGSSPDDRSSESEVDGGPQVDESETGEAVNAEKEERTVSKKQFIPGIPGECTADDYDGKLHGLQIATYQIQMESSVSSSQLFAQLKKPNTHGNNCRFNGYLQ</sequence>
<protein>
    <submittedName>
        <fullName evidence="2">Uncharacterized protein</fullName>
    </submittedName>
</protein>
<keyword evidence="3" id="KW-1185">Reference proteome</keyword>
<feature type="compositionally biased region" description="Acidic residues" evidence="1">
    <location>
        <begin position="96"/>
        <end position="111"/>
    </location>
</feature>